<keyword evidence="6 11" id="KW-0418">Kinase</keyword>
<keyword evidence="12" id="KW-1185">Reference proteome</keyword>
<evidence type="ECO:0000256" key="8">
    <source>
        <dbReference type="ARBA" id="ARBA00023012"/>
    </source>
</evidence>
<keyword evidence="9" id="KW-0472">Membrane</keyword>
<feature type="transmembrane region" description="Helical" evidence="9">
    <location>
        <begin position="106"/>
        <end position="135"/>
    </location>
</feature>
<evidence type="ECO:0000256" key="3">
    <source>
        <dbReference type="ARBA" id="ARBA00022553"/>
    </source>
</evidence>
<sequence>MAKGYEAGLRGSRALAHVGRRGREFLGLWAGLYVSALTLVWAAASVLVLSAGVVRPSLRPHARRRSSAWVLWLCDRDLNRLARWLGATITPEAGARARTAYLLLRLPVNLGSVCLVFVITPVPFLLVYGAVAQAVTDTATQVSVNWPGVGVTTSSVPLGLVAALVMSVLTWWVVMFLGGMDRWLARTVLGPTDEELMRRRIEELTRTRTGIVRAVDEERRRIERDLHDGVQQRVVALAMLLGRAQRGSDAERSAHLVRQAHTESRVLLEELREVAWRIYPTALDTLGLQAALTEAAERAPLPVRVRFDLPEPLPQELATAVYFVAREAMTNAAKHSGAGEVIVDLRVQEARVRLTVTDDGRGGADPGGGGLTGLARRVRALDGTLEVHSPPRGPTTVRALLPLDR</sequence>
<dbReference type="Proteomes" id="UP000579647">
    <property type="component" value="Unassembled WGS sequence"/>
</dbReference>
<keyword evidence="3" id="KW-0597">Phosphoprotein</keyword>
<dbReference type="AlphaFoldDB" id="A0A840WG08"/>
<evidence type="ECO:0000313" key="12">
    <source>
        <dbReference type="Proteomes" id="UP000579647"/>
    </source>
</evidence>
<comment type="catalytic activity">
    <reaction evidence="1">
        <text>ATP + protein L-histidine = ADP + protein N-phospho-L-histidine.</text>
        <dbReference type="EC" id="2.7.13.3"/>
    </reaction>
</comment>
<dbReference type="GO" id="GO:0000155">
    <property type="term" value="F:phosphorelay sensor kinase activity"/>
    <property type="evidence" value="ECO:0007669"/>
    <property type="project" value="InterPro"/>
</dbReference>
<dbReference type="GO" id="GO:0046983">
    <property type="term" value="F:protein dimerization activity"/>
    <property type="evidence" value="ECO:0007669"/>
    <property type="project" value="InterPro"/>
</dbReference>
<comment type="caution">
    <text evidence="11">The sequence shown here is derived from an EMBL/GenBank/DDBJ whole genome shotgun (WGS) entry which is preliminary data.</text>
</comment>
<accession>A0A840WG08</accession>
<evidence type="ECO:0000256" key="5">
    <source>
        <dbReference type="ARBA" id="ARBA00022741"/>
    </source>
</evidence>
<dbReference type="InterPro" id="IPR050482">
    <property type="entry name" value="Sensor_HK_TwoCompSys"/>
</dbReference>
<keyword evidence="8" id="KW-0902">Two-component regulatory system</keyword>
<gene>
    <name evidence="11" type="ORF">HNR07_001423</name>
</gene>
<dbReference type="Gene3D" id="3.30.565.10">
    <property type="entry name" value="Histidine kinase-like ATPase, C-terminal domain"/>
    <property type="match status" value="1"/>
</dbReference>
<feature type="transmembrane region" description="Helical" evidence="9">
    <location>
        <begin position="155"/>
        <end position="177"/>
    </location>
</feature>
<organism evidence="11 12">
    <name type="scientific">Nocardiopsis metallicus</name>
    <dbReference type="NCBI Taxonomy" id="179819"/>
    <lineage>
        <taxon>Bacteria</taxon>
        <taxon>Bacillati</taxon>
        <taxon>Actinomycetota</taxon>
        <taxon>Actinomycetes</taxon>
        <taxon>Streptosporangiales</taxon>
        <taxon>Nocardiopsidaceae</taxon>
        <taxon>Nocardiopsis</taxon>
    </lineage>
</organism>
<evidence type="ECO:0000256" key="6">
    <source>
        <dbReference type="ARBA" id="ARBA00022777"/>
    </source>
</evidence>
<keyword evidence="7" id="KW-0067">ATP-binding</keyword>
<name>A0A840WG08_9ACTN</name>
<keyword evidence="4" id="KW-0808">Transferase</keyword>
<dbReference type="GO" id="GO:0005524">
    <property type="term" value="F:ATP binding"/>
    <property type="evidence" value="ECO:0007669"/>
    <property type="project" value="UniProtKB-KW"/>
</dbReference>
<dbReference type="Pfam" id="PF07730">
    <property type="entry name" value="HisKA_3"/>
    <property type="match status" value="1"/>
</dbReference>
<evidence type="ECO:0000313" key="11">
    <source>
        <dbReference type="EMBL" id="MBB5490286.1"/>
    </source>
</evidence>
<feature type="domain" description="Histidine kinase/HSP90-like ATPase" evidence="10">
    <location>
        <begin position="316"/>
        <end position="405"/>
    </location>
</feature>
<evidence type="ECO:0000256" key="9">
    <source>
        <dbReference type="SAM" id="Phobius"/>
    </source>
</evidence>
<feature type="transmembrane region" description="Helical" evidence="9">
    <location>
        <begin position="30"/>
        <end position="54"/>
    </location>
</feature>
<keyword evidence="5" id="KW-0547">Nucleotide-binding</keyword>
<dbReference type="SMART" id="SM00387">
    <property type="entry name" value="HATPase_c"/>
    <property type="match status" value="1"/>
</dbReference>
<proteinExistence type="predicted"/>
<evidence type="ECO:0000256" key="7">
    <source>
        <dbReference type="ARBA" id="ARBA00022840"/>
    </source>
</evidence>
<dbReference type="PANTHER" id="PTHR24421:SF10">
    <property type="entry name" value="NITRATE_NITRITE SENSOR PROTEIN NARQ"/>
    <property type="match status" value="1"/>
</dbReference>
<dbReference type="RefSeq" id="WP_312893652.1">
    <property type="nucleotide sequence ID" value="NZ_BAAAKM010000119.1"/>
</dbReference>
<dbReference type="GO" id="GO:0016020">
    <property type="term" value="C:membrane"/>
    <property type="evidence" value="ECO:0007669"/>
    <property type="project" value="InterPro"/>
</dbReference>
<dbReference type="Pfam" id="PF02518">
    <property type="entry name" value="HATPase_c"/>
    <property type="match status" value="1"/>
</dbReference>
<evidence type="ECO:0000256" key="1">
    <source>
        <dbReference type="ARBA" id="ARBA00000085"/>
    </source>
</evidence>
<dbReference type="EMBL" id="JACHDO010000001">
    <property type="protein sequence ID" value="MBB5490286.1"/>
    <property type="molecule type" value="Genomic_DNA"/>
</dbReference>
<evidence type="ECO:0000256" key="4">
    <source>
        <dbReference type="ARBA" id="ARBA00022679"/>
    </source>
</evidence>
<dbReference type="Gene3D" id="1.20.5.1930">
    <property type="match status" value="1"/>
</dbReference>
<evidence type="ECO:0000259" key="10">
    <source>
        <dbReference type="SMART" id="SM00387"/>
    </source>
</evidence>
<dbReference type="InterPro" id="IPR003594">
    <property type="entry name" value="HATPase_dom"/>
</dbReference>
<keyword evidence="9" id="KW-0812">Transmembrane</keyword>
<keyword evidence="9" id="KW-1133">Transmembrane helix</keyword>
<dbReference type="EC" id="2.7.13.3" evidence="2"/>
<reference evidence="11 12" key="1">
    <citation type="submission" date="2020-08" db="EMBL/GenBank/DDBJ databases">
        <title>Sequencing the genomes of 1000 actinobacteria strains.</title>
        <authorList>
            <person name="Klenk H.-P."/>
        </authorList>
    </citation>
    <scope>NUCLEOTIDE SEQUENCE [LARGE SCALE GENOMIC DNA]</scope>
    <source>
        <strain evidence="11 12">DSM 44598</strain>
    </source>
</reference>
<dbReference type="SUPFAM" id="SSF55874">
    <property type="entry name" value="ATPase domain of HSP90 chaperone/DNA topoisomerase II/histidine kinase"/>
    <property type="match status" value="1"/>
</dbReference>
<dbReference type="CDD" id="cd16917">
    <property type="entry name" value="HATPase_UhpB-NarQ-NarX-like"/>
    <property type="match status" value="1"/>
</dbReference>
<dbReference type="PANTHER" id="PTHR24421">
    <property type="entry name" value="NITRATE/NITRITE SENSOR PROTEIN NARX-RELATED"/>
    <property type="match status" value="1"/>
</dbReference>
<evidence type="ECO:0000256" key="2">
    <source>
        <dbReference type="ARBA" id="ARBA00012438"/>
    </source>
</evidence>
<dbReference type="InterPro" id="IPR011712">
    <property type="entry name" value="Sig_transdc_His_kin_sub3_dim/P"/>
</dbReference>
<dbReference type="InterPro" id="IPR036890">
    <property type="entry name" value="HATPase_C_sf"/>
</dbReference>
<protein>
    <recommendedName>
        <fullName evidence="2">histidine kinase</fullName>
        <ecNumber evidence="2">2.7.13.3</ecNumber>
    </recommendedName>
</protein>